<evidence type="ECO:0000313" key="2">
    <source>
        <dbReference type="EMBL" id="KAJ1178097.1"/>
    </source>
</evidence>
<sequence length="155" mass="16669">MKHKVLHWDVENSTLFQAGQLVGVMDKGEIMVEGIAVEEAEFGDNGGRAQVSVHFWSPSCVQGVPGCGNALALSGHEEHMIRAGHGRPAFAPGHTVGVSTHLRHREEERVRTRAAHPTSEEAPSSSRVFKRCIAYDEPSTSQSASGLTQDIGTGE</sequence>
<dbReference type="AlphaFoldDB" id="A0AAV7TQY8"/>
<name>A0AAV7TQY8_PLEWA</name>
<reference evidence="2" key="1">
    <citation type="journal article" date="2022" name="bioRxiv">
        <title>Sequencing and chromosome-scale assembly of the giantPleurodeles waltlgenome.</title>
        <authorList>
            <person name="Brown T."/>
            <person name="Elewa A."/>
            <person name="Iarovenko S."/>
            <person name="Subramanian E."/>
            <person name="Araus A.J."/>
            <person name="Petzold A."/>
            <person name="Susuki M."/>
            <person name="Suzuki K.-i.T."/>
            <person name="Hayashi T."/>
            <person name="Toyoda A."/>
            <person name="Oliveira C."/>
            <person name="Osipova E."/>
            <person name="Leigh N.D."/>
            <person name="Simon A."/>
            <person name="Yun M.H."/>
        </authorList>
    </citation>
    <scope>NUCLEOTIDE SEQUENCE</scope>
    <source>
        <strain evidence="2">20211129_DDA</strain>
        <tissue evidence="2">Liver</tissue>
    </source>
</reference>
<dbReference type="Proteomes" id="UP001066276">
    <property type="component" value="Chromosome 3_2"/>
</dbReference>
<evidence type="ECO:0000313" key="3">
    <source>
        <dbReference type="Proteomes" id="UP001066276"/>
    </source>
</evidence>
<organism evidence="2 3">
    <name type="scientific">Pleurodeles waltl</name>
    <name type="common">Iberian ribbed newt</name>
    <dbReference type="NCBI Taxonomy" id="8319"/>
    <lineage>
        <taxon>Eukaryota</taxon>
        <taxon>Metazoa</taxon>
        <taxon>Chordata</taxon>
        <taxon>Craniata</taxon>
        <taxon>Vertebrata</taxon>
        <taxon>Euteleostomi</taxon>
        <taxon>Amphibia</taxon>
        <taxon>Batrachia</taxon>
        <taxon>Caudata</taxon>
        <taxon>Salamandroidea</taxon>
        <taxon>Salamandridae</taxon>
        <taxon>Pleurodelinae</taxon>
        <taxon>Pleurodeles</taxon>
    </lineage>
</organism>
<protein>
    <submittedName>
        <fullName evidence="2">Uncharacterized protein</fullName>
    </submittedName>
</protein>
<dbReference type="EMBL" id="JANPWB010000006">
    <property type="protein sequence ID" value="KAJ1178097.1"/>
    <property type="molecule type" value="Genomic_DNA"/>
</dbReference>
<gene>
    <name evidence="2" type="ORF">NDU88_003345</name>
</gene>
<feature type="region of interest" description="Disordered" evidence="1">
    <location>
        <begin position="86"/>
        <end position="155"/>
    </location>
</feature>
<comment type="caution">
    <text evidence="2">The sequence shown here is derived from an EMBL/GenBank/DDBJ whole genome shotgun (WGS) entry which is preliminary data.</text>
</comment>
<accession>A0AAV7TQY8</accession>
<evidence type="ECO:0000256" key="1">
    <source>
        <dbReference type="SAM" id="MobiDB-lite"/>
    </source>
</evidence>
<proteinExistence type="predicted"/>
<feature type="compositionally biased region" description="Polar residues" evidence="1">
    <location>
        <begin position="138"/>
        <end position="155"/>
    </location>
</feature>
<keyword evidence="3" id="KW-1185">Reference proteome</keyword>